<evidence type="ECO:0000256" key="6">
    <source>
        <dbReference type="ARBA" id="ARBA00023235"/>
    </source>
</evidence>
<sequence length="325" mass="35677">MTLTDAASAAAGSVAADKSAKIFVAGHRGLVGSAVVRRLQNVGYTNLILRSHTELDLTNQAAVKTFFSIEKPQYVILAAAKVGGIHANSTYPADFITVNLQIQTNVIDYAYRYGVKKLLFLGSSCIYPKHAPQPIPESALLTGPLEPTNEWYAVAKIAGIKMCQAYRIQYKWDAISAMPTNLYGPNDNFHPENSHVLPALMRRFHEAKVTGAKEVVVWGTGSPLREFLHVDDLADSVVFLLENYSGLEHVNVGSGKEVSIKELAELVKEVVGFEGELVWDSSKPDGTPRKLMDSSTLAKLGWEPKISLRDGLVGTYQWYLNNVKQ</sequence>
<dbReference type="Proteomes" id="UP000245207">
    <property type="component" value="Unassembled WGS sequence"/>
</dbReference>
<dbReference type="Gene3D" id="3.90.25.10">
    <property type="entry name" value="UDP-galactose 4-epimerase, domain 1"/>
    <property type="match status" value="1"/>
</dbReference>
<dbReference type="OrthoDB" id="202470at2759"/>
<reference evidence="10 11" key="1">
    <citation type="journal article" date="2018" name="Mol. Plant">
        <title>The genome of Artemisia annua provides insight into the evolution of Asteraceae family and artemisinin biosynthesis.</title>
        <authorList>
            <person name="Shen Q."/>
            <person name="Zhang L."/>
            <person name="Liao Z."/>
            <person name="Wang S."/>
            <person name="Yan T."/>
            <person name="Shi P."/>
            <person name="Liu M."/>
            <person name="Fu X."/>
            <person name="Pan Q."/>
            <person name="Wang Y."/>
            <person name="Lv Z."/>
            <person name="Lu X."/>
            <person name="Zhang F."/>
            <person name="Jiang W."/>
            <person name="Ma Y."/>
            <person name="Chen M."/>
            <person name="Hao X."/>
            <person name="Li L."/>
            <person name="Tang Y."/>
            <person name="Lv G."/>
            <person name="Zhou Y."/>
            <person name="Sun X."/>
            <person name="Brodelius P.E."/>
            <person name="Rose J.K.C."/>
            <person name="Tang K."/>
        </authorList>
    </citation>
    <scope>NUCLEOTIDE SEQUENCE [LARGE SCALE GENOMIC DNA]</scope>
    <source>
        <strain evidence="11">cv. Huhao1</strain>
        <tissue evidence="10">Leaf</tissue>
    </source>
</reference>
<proteinExistence type="inferred from homology"/>
<evidence type="ECO:0000313" key="11">
    <source>
        <dbReference type="Proteomes" id="UP000245207"/>
    </source>
</evidence>
<dbReference type="HAMAP" id="MF_00956">
    <property type="entry name" value="GDP_fucose_synth"/>
    <property type="match status" value="1"/>
</dbReference>
<evidence type="ECO:0000313" key="10">
    <source>
        <dbReference type="EMBL" id="PWA70449.1"/>
    </source>
</evidence>
<dbReference type="AlphaFoldDB" id="A0A2U1NAC6"/>
<dbReference type="CDD" id="cd05239">
    <property type="entry name" value="GDP_FS_SDR_e"/>
    <property type="match status" value="1"/>
</dbReference>
<dbReference type="GO" id="GO:0016853">
    <property type="term" value="F:isomerase activity"/>
    <property type="evidence" value="ECO:0007669"/>
    <property type="project" value="UniProtKB-KW"/>
</dbReference>
<dbReference type="InterPro" id="IPR036291">
    <property type="entry name" value="NAD(P)-bd_dom_sf"/>
</dbReference>
<name>A0A2U1NAC6_ARTAN</name>
<gene>
    <name evidence="10" type="ORF">CTI12_AA290430</name>
</gene>
<protein>
    <recommendedName>
        <fullName evidence="3">GDP-L-fucose synthase</fullName>
        <ecNumber evidence="3">1.1.1.271</ecNumber>
    </recommendedName>
</protein>
<dbReference type="InterPro" id="IPR028614">
    <property type="entry name" value="GDP_fucose/colitose_synth"/>
</dbReference>
<keyword evidence="6" id="KW-0413">Isomerase</keyword>
<dbReference type="EC" id="1.1.1.271" evidence="3"/>
<comment type="similarity">
    <text evidence="2">Belongs to the NAD(P)-dependent epimerase/dehydratase family. Fucose synthase subfamily.</text>
</comment>
<feature type="domain" description="NAD-dependent epimerase/dehydratase" evidence="9">
    <location>
        <begin position="22"/>
        <end position="253"/>
    </location>
</feature>
<dbReference type="STRING" id="35608.A0A2U1NAC6"/>
<keyword evidence="5" id="KW-0560">Oxidoreductase</keyword>
<comment type="catalytic activity">
    <reaction evidence="8">
        <text>GDP-beta-L-fucose + NADP(+) = GDP-4-dehydro-alpha-D-rhamnose + NADPH + H(+)</text>
        <dbReference type="Rhea" id="RHEA:18885"/>
        <dbReference type="ChEBI" id="CHEBI:15378"/>
        <dbReference type="ChEBI" id="CHEBI:57273"/>
        <dbReference type="ChEBI" id="CHEBI:57783"/>
        <dbReference type="ChEBI" id="CHEBI:57964"/>
        <dbReference type="ChEBI" id="CHEBI:58349"/>
        <dbReference type="EC" id="1.1.1.271"/>
    </reaction>
</comment>
<comment type="pathway">
    <text evidence="1">Nucleotide-sugar biosynthesis; GDP-L-fucose biosynthesis via de novo pathway; GDP-L-fucose from GDP-alpha-D-mannose: step 2/2.</text>
</comment>
<dbReference type="EMBL" id="PKPP01003239">
    <property type="protein sequence ID" value="PWA70449.1"/>
    <property type="molecule type" value="Genomic_DNA"/>
</dbReference>
<keyword evidence="11" id="KW-1185">Reference proteome</keyword>
<dbReference type="UniPathway" id="UPA00128">
    <property type="reaction ID" value="UER00191"/>
</dbReference>
<dbReference type="InterPro" id="IPR001509">
    <property type="entry name" value="Epimerase_deHydtase"/>
</dbReference>
<evidence type="ECO:0000256" key="8">
    <source>
        <dbReference type="ARBA" id="ARBA00051935"/>
    </source>
</evidence>
<comment type="caution">
    <text evidence="10">The sequence shown here is derived from an EMBL/GenBank/DDBJ whole genome shotgun (WGS) entry which is preliminary data.</text>
</comment>
<dbReference type="Gene3D" id="3.40.50.720">
    <property type="entry name" value="NAD(P)-binding Rossmann-like Domain"/>
    <property type="match status" value="1"/>
</dbReference>
<keyword evidence="4" id="KW-0521">NADP</keyword>
<evidence type="ECO:0000259" key="9">
    <source>
        <dbReference type="Pfam" id="PF01370"/>
    </source>
</evidence>
<accession>A0A2U1NAC6</accession>
<evidence type="ECO:0000256" key="1">
    <source>
        <dbReference type="ARBA" id="ARBA00004883"/>
    </source>
</evidence>
<evidence type="ECO:0000256" key="5">
    <source>
        <dbReference type="ARBA" id="ARBA00023002"/>
    </source>
</evidence>
<dbReference type="FunFam" id="3.40.50.720:FF:000101">
    <property type="entry name" value="GDP-L-fucose synthase"/>
    <property type="match status" value="1"/>
</dbReference>
<dbReference type="PANTHER" id="PTHR43238">
    <property type="entry name" value="GDP-L-FUCOSE SYNTHASE"/>
    <property type="match status" value="1"/>
</dbReference>
<dbReference type="PANTHER" id="PTHR43238:SF1">
    <property type="entry name" value="GDP-L-FUCOSE SYNTHASE"/>
    <property type="match status" value="1"/>
</dbReference>
<evidence type="ECO:0000256" key="7">
    <source>
        <dbReference type="ARBA" id="ARBA00023268"/>
    </source>
</evidence>
<dbReference type="SUPFAM" id="SSF51735">
    <property type="entry name" value="NAD(P)-binding Rossmann-fold domains"/>
    <property type="match status" value="1"/>
</dbReference>
<evidence type="ECO:0000256" key="4">
    <source>
        <dbReference type="ARBA" id="ARBA00022857"/>
    </source>
</evidence>
<keyword evidence="7" id="KW-0511">Multifunctional enzyme</keyword>
<organism evidence="10 11">
    <name type="scientific">Artemisia annua</name>
    <name type="common">Sweet wormwood</name>
    <dbReference type="NCBI Taxonomy" id="35608"/>
    <lineage>
        <taxon>Eukaryota</taxon>
        <taxon>Viridiplantae</taxon>
        <taxon>Streptophyta</taxon>
        <taxon>Embryophyta</taxon>
        <taxon>Tracheophyta</taxon>
        <taxon>Spermatophyta</taxon>
        <taxon>Magnoliopsida</taxon>
        <taxon>eudicotyledons</taxon>
        <taxon>Gunneridae</taxon>
        <taxon>Pentapetalae</taxon>
        <taxon>asterids</taxon>
        <taxon>campanulids</taxon>
        <taxon>Asterales</taxon>
        <taxon>Asteraceae</taxon>
        <taxon>Asteroideae</taxon>
        <taxon>Anthemideae</taxon>
        <taxon>Artemisiinae</taxon>
        <taxon>Artemisia</taxon>
    </lineage>
</organism>
<dbReference type="GO" id="GO:0050577">
    <property type="term" value="F:GDP-L-fucose synthase activity"/>
    <property type="evidence" value="ECO:0007669"/>
    <property type="project" value="UniProtKB-EC"/>
</dbReference>
<evidence type="ECO:0000256" key="2">
    <source>
        <dbReference type="ARBA" id="ARBA00005959"/>
    </source>
</evidence>
<dbReference type="Pfam" id="PF01370">
    <property type="entry name" value="Epimerase"/>
    <property type="match status" value="1"/>
</dbReference>
<dbReference type="GO" id="GO:0042351">
    <property type="term" value="P:'de novo' GDP-L-fucose biosynthetic process"/>
    <property type="evidence" value="ECO:0007669"/>
    <property type="project" value="UniProtKB-UniPathway"/>
</dbReference>
<evidence type="ECO:0000256" key="3">
    <source>
        <dbReference type="ARBA" id="ARBA00012371"/>
    </source>
</evidence>